<name>A0ABU9T8B6_9HYPH</name>
<feature type="domain" description="Peptidoglycan binding-like" evidence="2">
    <location>
        <begin position="143"/>
        <end position="181"/>
    </location>
</feature>
<feature type="transmembrane region" description="Helical" evidence="1">
    <location>
        <begin position="35"/>
        <end position="55"/>
    </location>
</feature>
<dbReference type="Proteomes" id="UP001477870">
    <property type="component" value="Unassembled WGS sequence"/>
</dbReference>
<dbReference type="SUPFAM" id="SSF47090">
    <property type="entry name" value="PGBD-like"/>
    <property type="match status" value="2"/>
</dbReference>
<reference evidence="3 4" key="1">
    <citation type="submission" date="2024-03" db="EMBL/GenBank/DDBJ databases">
        <title>Community enrichment and isolation of bacterial strains for fucoidan degradation.</title>
        <authorList>
            <person name="Sichert A."/>
        </authorList>
    </citation>
    <scope>NUCLEOTIDE SEQUENCE [LARGE SCALE GENOMIC DNA]</scope>
    <source>
        <strain evidence="3 4">AS62</strain>
    </source>
</reference>
<dbReference type="InterPro" id="IPR036365">
    <property type="entry name" value="PGBD-like_sf"/>
</dbReference>
<keyword evidence="1" id="KW-0472">Membrane</keyword>
<protein>
    <submittedName>
        <fullName evidence="3">Peptidoglycan-binding domain-containing protein</fullName>
    </submittedName>
</protein>
<comment type="caution">
    <text evidence="3">The sequence shown here is derived from an EMBL/GenBank/DDBJ whole genome shotgun (WGS) entry which is preliminary data.</text>
</comment>
<evidence type="ECO:0000313" key="4">
    <source>
        <dbReference type="Proteomes" id="UP001477870"/>
    </source>
</evidence>
<evidence type="ECO:0000259" key="2">
    <source>
        <dbReference type="Pfam" id="PF01471"/>
    </source>
</evidence>
<evidence type="ECO:0000256" key="1">
    <source>
        <dbReference type="SAM" id="Phobius"/>
    </source>
</evidence>
<keyword evidence="1" id="KW-1133">Transmembrane helix</keyword>
<accession>A0ABU9T8B6</accession>
<sequence length="305" mass="32841">MTHARLDDQFDDEPYGLLDALSARYGHLLSKPSNIAWTVGAVVTVGFVFSNALFFQSGKHPAAIFETRVVSQNSALQVDELDLPVAPSEPDKEVTRIVYDTDTETRTQSLPKPLPTVMPRPEIASASEDNASLDGEDNGKKALAELQKLLAELGYYDGDLDGLTGPKTRSAIESYKVNVGLKGIDLSYDELALSARNNLIVTAAVPKARPKAPAVEIKAEPKDEVAAYIPPAKKVQDISTMKSNTVAKVQAGLRAFGNETVSVDGVLGSNTQNAIKEFQSLFRLPTTGKIDEQLVTKMTAVGLIN</sequence>
<dbReference type="Gene3D" id="1.10.101.10">
    <property type="entry name" value="PGBD-like superfamily/PGBD"/>
    <property type="match status" value="2"/>
</dbReference>
<dbReference type="InterPro" id="IPR002477">
    <property type="entry name" value="Peptidoglycan-bd-like"/>
</dbReference>
<organism evidence="3 4">
    <name type="scientific">Ahrensia kielensis</name>
    <dbReference type="NCBI Taxonomy" id="76980"/>
    <lineage>
        <taxon>Bacteria</taxon>
        <taxon>Pseudomonadati</taxon>
        <taxon>Pseudomonadota</taxon>
        <taxon>Alphaproteobacteria</taxon>
        <taxon>Hyphomicrobiales</taxon>
        <taxon>Ahrensiaceae</taxon>
        <taxon>Ahrensia</taxon>
    </lineage>
</organism>
<feature type="domain" description="Peptidoglycan binding-like" evidence="2">
    <location>
        <begin position="243"/>
        <end position="298"/>
    </location>
</feature>
<keyword evidence="4" id="KW-1185">Reference proteome</keyword>
<dbReference type="InterPro" id="IPR036366">
    <property type="entry name" value="PGBDSf"/>
</dbReference>
<gene>
    <name evidence="3" type="ORF">WNY59_12200</name>
</gene>
<evidence type="ECO:0000313" key="3">
    <source>
        <dbReference type="EMBL" id="MEM5502347.1"/>
    </source>
</evidence>
<proteinExistence type="predicted"/>
<dbReference type="RefSeq" id="WP_342848673.1">
    <property type="nucleotide sequence ID" value="NZ_JBBMQO010000006.1"/>
</dbReference>
<dbReference type="Pfam" id="PF01471">
    <property type="entry name" value="PG_binding_1"/>
    <property type="match status" value="2"/>
</dbReference>
<keyword evidence="1" id="KW-0812">Transmembrane</keyword>
<dbReference type="EMBL" id="JBBMQO010000006">
    <property type="protein sequence ID" value="MEM5502347.1"/>
    <property type="molecule type" value="Genomic_DNA"/>
</dbReference>